<comment type="caution">
    <text evidence="2">The sequence shown here is derived from an EMBL/GenBank/DDBJ whole genome shotgun (WGS) entry which is preliminary data.</text>
</comment>
<reference evidence="2 3" key="1">
    <citation type="submission" date="2017-10" db="EMBL/GenBank/DDBJ databases">
        <title>Massilia psychrophilum sp. nov., a novel purple-pigmented bacterium isolated from Tianshan glacier, Xinjiang Municipality, China.</title>
        <authorList>
            <person name="Wang H."/>
        </authorList>
    </citation>
    <scope>NUCLEOTIDE SEQUENCE [LARGE SCALE GENOMIC DNA]</scope>
    <source>
        <strain evidence="2 3">JCM 30813</strain>
    </source>
</reference>
<keyword evidence="3" id="KW-1185">Reference proteome</keyword>
<name>A0A2G8T2D0_9BURK</name>
<dbReference type="AlphaFoldDB" id="A0A2G8T2D0"/>
<accession>A0A2G8T2D0</accession>
<feature type="region of interest" description="Disordered" evidence="1">
    <location>
        <begin position="38"/>
        <end position="57"/>
    </location>
</feature>
<evidence type="ECO:0000256" key="1">
    <source>
        <dbReference type="SAM" id="MobiDB-lite"/>
    </source>
</evidence>
<dbReference type="EMBL" id="PDOB01000013">
    <property type="protein sequence ID" value="PIL39838.1"/>
    <property type="molecule type" value="Genomic_DNA"/>
</dbReference>
<organism evidence="2 3">
    <name type="scientific">Massilia psychrophila</name>
    <dbReference type="NCBI Taxonomy" id="1603353"/>
    <lineage>
        <taxon>Bacteria</taxon>
        <taxon>Pseudomonadati</taxon>
        <taxon>Pseudomonadota</taxon>
        <taxon>Betaproteobacteria</taxon>
        <taxon>Burkholderiales</taxon>
        <taxon>Oxalobacteraceae</taxon>
        <taxon>Telluria group</taxon>
        <taxon>Massilia</taxon>
    </lineage>
</organism>
<sequence length="67" mass="7393">MVVLIDAVGAARVRAKVPDSALHQYRRDLARPVTLQHIRAGSPSGNGPAQAAQAERDHTRRLYLCQY</sequence>
<protein>
    <submittedName>
        <fullName evidence="2">Uncharacterized protein</fullName>
    </submittedName>
</protein>
<proteinExistence type="predicted"/>
<evidence type="ECO:0000313" key="3">
    <source>
        <dbReference type="Proteomes" id="UP000228593"/>
    </source>
</evidence>
<evidence type="ECO:0000313" key="2">
    <source>
        <dbReference type="EMBL" id="PIL39838.1"/>
    </source>
</evidence>
<gene>
    <name evidence="2" type="ORF">CR103_10070</name>
</gene>
<dbReference type="Proteomes" id="UP000228593">
    <property type="component" value="Unassembled WGS sequence"/>
</dbReference>